<dbReference type="Proteomes" id="UP001362999">
    <property type="component" value="Unassembled WGS sequence"/>
</dbReference>
<proteinExistence type="predicted"/>
<dbReference type="EMBL" id="JAWWNJ010000011">
    <property type="protein sequence ID" value="KAK7044828.1"/>
    <property type="molecule type" value="Genomic_DNA"/>
</dbReference>
<reference evidence="1 2" key="1">
    <citation type="journal article" date="2024" name="J Genomics">
        <title>Draft genome sequencing and assembly of Favolaschia claudopus CIRM-BRFM 2984 isolated from oak limbs.</title>
        <authorList>
            <person name="Navarro D."/>
            <person name="Drula E."/>
            <person name="Chaduli D."/>
            <person name="Cazenave R."/>
            <person name="Ahrendt S."/>
            <person name="Wang J."/>
            <person name="Lipzen A."/>
            <person name="Daum C."/>
            <person name="Barry K."/>
            <person name="Grigoriev I.V."/>
            <person name="Favel A."/>
            <person name="Rosso M.N."/>
            <person name="Martin F."/>
        </authorList>
    </citation>
    <scope>NUCLEOTIDE SEQUENCE [LARGE SCALE GENOMIC DNA]</scope>
    <source>
        <strain evidence="1 2">CIRM-BRFM 2984</strain>
    </source>
</reference>
<organism evidence="1 2">
    <name type="scientific">Favolaschia claudopus</name>
    <dbReference type="NCBI Taxonomy" id="2862362"/>
    <lineage>
        <taxon>Eukaryota</taxon>
        <taxon>Fungi</taxon>
        <taxon>Dikarya</taxon>
        <taxon>Basidiomycota</taxon>
        <taxon>Agaricomycotina</taxon>
        <taxon>Agaricomycetes</taxon>
        <taxon>Agaricomycetidae</taxon>
        <taxon>Agaricales</taxon>
        <taxon>Marasmiineae</taxon>
        <taxon>Mycenaceae</taxon>
        <taxon>Favolaschia</taxon>
    </lineage>
</organism>
<comment type="caution">
    <text evidence="1">The sequence shown here is derived from an EMBL/GenBank/DDBJ whole genome shotgun (WGS) entry which is preliminary data.</text>
</comment>
<name>A0AAW0CXN3_9AGAR</name>
<evidence type="ECO:0000313" key="1">
    <source>
        <dbReference type="EMBL" id="KAK7044828.1"/>
    </source>
</evidence>
<dbReference type="AlphaFoldDB" id="A0AAW0CXN3"/>
<evidence type="ECO:0000313" key="2">
    <source>
        <dbReference type="Proteomes" id="UP001362999"/>
    </source>
</evidence>
<gene>
    <name evidence="1" type="ORF">R3P38DRAFT_179436</name>
</gene>
<keyword evidence="2" id="KW-1185">Reference proteome</keyword>
<accession>A0AAW0CXN3</accession>
<sequence>MEKLCSTSSFPALREIEHPCCVWPVTGPEVSRSKWAEWAESLLERNVHLHGPDGVRWRPRLKFVKYSK</sequence>
<protein>
    <submittedName>
        <fullName evidence="1">Uncharacterized protein</fullName>
    </submittedName>
</protein>